<sequence>MKMHFQIVCTTLQSCSCASCNCIKTGNNNCNLPINPLYCS</sequence>
<reference evidence="1 2" key="1">
    <citation type="journal article" date="2009" name="Proc. Natl. Acad. Sci. U.S.A.">
        <title>Characterizing a model human gut microbiota composed of members of its two dominant bacterial phyla.</title>
        <authorList>
            <person name="Mahowald M.A."/>
            <person name="Rey F.E."/>
            <person name="Seedorf H."/>
            <person name="Turnbaugh P.J."/>
            <person name="Fulton R.S."/>
            <person name="Wollam A."/>
            <person name="Shah N."/>
            <person name="Wang C."/>
            <person name="Magrini V."/>
            <person name="Wilson R.K."/>
            <person name="Cantarel B.L."/>
            <person name="Coutinho P.M."/>
            <person name="Henrissat B."/>
            <person name="Crock L.W."/>
            <person name="Russell A."/>
            <person name="Verberkmoes N.C."/>
            <person name="Hettich R.L."/>
            <person name="Gordon J.I."/>
        </authorList>
    </citation>
    <scope>NUCLEOTIDE SEQUENCE [LARGE SCALE GENOMIC DNA]</scope>
    <source>
        <strain evidence="2">ATCC 33656 / DSM 3377 / JCM 17463 / KCTC 5835 / LMG 30912 / VPI 0990</strain>
    </source>
</reference>
<dbReference type="EMBL" id="CP001107">
    <property type="protein sequence ID" value="ACR74310.1"/>
    <property type="molecule type" value="Genomic_DNA"/>
</dbReference>
<dbReference type="STRING" id="515619.EUBREC_0519"/>
<evidence type="ECO:0000313" key="1">
    <source>
        <dbReference type="EMBL" id="ACR74310.1"/>
    </source>
</evidence>
<dbReference type="AlphaFoldDB" id="C4ZC20"/>
<dbReference type="PROSITE" id="PS51257">
    <property type="entry name" value="PROKAR_LIPOPROTEIN"/>
    <property type="match status" value="1"/>
</dbReference>
<proteinExistence type="predicted"/>
<name>C4ZC20_AGARV</name>
<accession>C4ZC20</accession>
<protein>
    <submittedName>
        <fullName evidence="1">Uncharacterized protein</fullName>
    </submittedName>
</protein>
<dbReference type="Proteomes" id="UP000001477">
    <property type="component" value="Chromosome"/>
</dbReference>
<dbReference type="KEGG" id="ere:EUBREC_0519"/>
<organism evidence="1 2">
    <name type="scientific">Agathobacter rectalis (strain ATCC 33656 / DSM 3377 / JCM 17463 / KCTC 5835 / VPI 0990)</name>
    <name type="common">Eubacterium rectale</name>
    <dbReference type="NCBI Taxonomy" id="515619"/>
    <lineage>
        <taxon>Bacteria</taxon>
        <taxon>Bacillati</taxon>
        <taxon>Bacillota</taxon>
        <taxon>Clostridia</taxon>
        <taxon>Lachnospirales</taxon>
        <taxon>Lachnospiraceae</taxon>
        <taxon>Agathobacter</taxon>
    </lineage>
</organism>
<dbReference type="PaxDb" id="515619-EUBREC_0519"/>
<dbReference type="HOGENOM" id="CLU_3289863_0_0_9"/>
<gene>
    <name evidence="1" type="ordered locus">EUBREC_0519</name>
</gene>
<evidence type="ECO:0000313" key="2">
    <source>
        <dbReference type="Proteomes" id="UP000001477"/>
    </source>
</evidence>